<dbReference type="GO" id="GO:0045746">
    <property type="term" value="P:negative regulation of Notch signaling pathway"/>
    <property type="evidence" value="ECO:0007669"/>
    <property type="project" value="InterPro"/>
</dbReference>
<evidence type="ECO:0000256" key="3">
    <source>
        <dbReference type="ARBA" id="ARBA00023015"/>
    </source>
</evidence>
<dbReference type="InterPro" id="IPR018379">
    <property type="entry name" value="BEN_domain"/>
</dbReference>
<organism evidence="8">
    <name type="scientific">Culicoides sonorensis</name>
    <name type="common">Biting midge</name>
    <dbReference type="NCBI Taxonomy" id="179676"/>
    <lineage>
        <taxon>Eukaryota</taxon>
        <taxon>Metazoa</taxon>
        <taxon>Ecdysozoa</taxon>
        <taxon>Arthropoda</taxon>
        <taxon>Hexapoda</taxon>
        <taxon>Insecta</taxon>
        <taxon>Pterygota</taxon>
        <taxon>Neoptera</taxon>
        <taxon>Endopterygota</taxon>
        <taxon>Diptera</taxon>
        <taxon>Nematocera</taxon>
        <taxon>Chironomoidea</taxon>
        <taxon>Ceratopogonidae</taxon>
        <taxon>Ceratopogoninae</taxon>
        <taxon>Culicoides</taxon>
        <taxon>Monoculicoides</taxon>
    </lineage>
</organism>
<evidence type="ECO:0000313" key="8">
    <source>
        <dbReference type="EMBL" id="SSX17118.1"/>
    </source>
</evidence>
<evidence type="ECO:0000259" key="7">
    <source>
        <dbReference type="PROSITE" id="PS51457"/>
    </source>
</evidence>
<dbReference type="PANTHER" id="PTHR35346:SF1">
    <property type="entry name" value="BEN DOMAIN-CONTAINING PROTEIN 6"/>
    <property type="match status" value="1"/>
</dbReference>
<dbReference type="Gene3D" id="1.10.10.2590">
    <property type="entry name" value="BEN domain"/>
    <property type="match status" value="1"/>
</dbReference>
<dbReference type="GO" id="GO:0005634">
    <property type="term" value="C:nucleus"/>
    <property type="evidence" value="ECO:0007669"/>
    <property type="project" value="UniProtKB-SubCell"/>
</dbReference>
<dbReference type="VEuPathDB" id="VectorBase:CSON007952"/>
<reference evidence="8" key="1">
    <citation type="submission" date="2018-07" db="EMBL/GenBank/DDBJ databases">
        <authorList>
            <person name="Quirk P.G."/>
            <person name="Krulwich T.A."/>
        </authorList>
    </citation>
    <scope>NUCLEOTIDE SEQUENCE</scope>
</reference>
<dbReference type="InterPro" id="IPR037496">
    <property type="entry name" value="BEND6-like"/>
</dbReference>
<feature type="region of interest" description="Disordered" evidence="6">
    <location>
        <begin position="551"/>
        <end position="589"/>
    </location>
</feature>
<evidence type="ECO:0000256" key="4">
    <source>
        <dbReference type="ARBA" id="ARBA00023163"/>
    </source>
</evidence>
<comment type="subcellular location">
    <subcellularLocation>
        <location evidence="1">Nucleus</location>
    </subcellularLocation>
</comment>
<evidence type="ECO:0000256" key="6">
    <source>
        <dbReference type="SAM" id="MobiDB-lite"/>
    </source>
</evidence>
<dbReference type="EMBL" id="UFQT01000002">
    <property type="protein sequence ID" value="SSX17118.1"/>
    <property type="molecule type" value="Genomic_DNA"/>
</dbReference>
<dbReference type="GO" id="GO:0045666">
    <property type="term" value="P:positive regulation of neuron differentiation"/>
    <property type="evidence" value="ECO:0007669"/>
    <property type="project" value="InterPro"/>
</dbReference>
<evidence type="ECO:0000256" key="2">
    <source>
        <dbReference type="ARBA" id="ARBA00022491"/>
    </source>
</evidence>
<evidence type="ECO:0000256" key="1">
    <source>
        <dbReference type="ARBA" id="ARBA00004123"/>
    </source>
</evidence>
<dbReference type="GO" id="GO:0003714">
    <property type="term" value="F:transcription corepressor activity"/>
    <property type="evidence" value="ECO:0007669"/>
    <property type="project" value="InterPro"/>
</dbReference>
<keyword evidence="3" id="KW-0805">Transcription regulation</keyword>
<dbReference type="OMA" id="CKNERIM"/>
<dbReference type="Pfam" id="PF10523">
    <property type="entry name" value="BEN"/>
    <property type="match status" value="1"/>
</dbReference>
<dbReference type="PANTHER" id="PTHR35346">
    <property type="entry name" value="BEN DOMAIN-CONTAINING PROTEIN 6"/>
    <property type="match status" value="1"/>
</dbReference>
<proteinExistence type="predicted"/>
<dbReference type="PROSITE" id="PS51457">
    <property type="entry name" value="BEN"/>
    <property type="match status" value="1"/>
</dbReference>
<feature type="compositionally biased region" description="Basic and acidic residues" evidence="6">
    <location>
        <begin position="564"/>
        <end position="582"/>
    </location>
</feature>
<feature type="compositionally biased region" description="Polar residues" evidence="6">
    <location>
        <begin position="222"/>
        <end position="256"/>
    </location>
</feature>
<gene>
    <name evidence="8" type="primary">CSON007952</name>
</gene>
<protein>
    <submittedName>
        <fullName evidence="8">CSON007952 protein</fullName>
    </submittedName>
</protein>
<feature type="domain" description="BEN" evidence="7">
    <location>
        <begin position="457"/>
        <end position="555"/>
    </location>
</feature>
<keyword evidence="5" id="KW-0539">Nucleus</keyword>
<keyword evidence="4" id="KW-0804">Transcription</keyword>
<dbReference type="AlphaFoldDB" id="A0A336LU01"/>
<sequence length="589" mass="66733">MAENRYKVPQNKGVTIQMLQQQQQNPAQGQKREPLVLNGQLSLPQMFQSHQTQNNMDNIPKTVHALIQESKPTSIHYQPQPKVLQFQTQPMQQQPLQQQHQIQSQQKPIQMEQHSGNGPVSNLWLLVEWEADGENIYYVINASELIGNNSGTIQTGKSVWFKHGSVIIQATIVLISDDKVYIDRELNDLRKMAAQNLADSNKKRLSNGRSGSQKDKTIIPKSIQSKNQETSNSYCPPMTFDQQTQTDNRLNPSNGGNEELSQKINEMMRVQTQTMKLLEKLMSQQQQLFEQTSANNRSVSELSQQLSNIESNLKGNSTSTDVMIPKTVEEQKTEYIYFSNHGHSTDSKMSNANSEGNLVIAEFEQGINGELIKRPASRVSYNETTNMSTFSTDGSEFVLTDSRANSSVITLNTSNNKNMQRKSEIKRRSNNSSTTNVSMIMDDWKEEEDENGQVTIGPNNTKIQGDVYKSIDWSSYKAATRKLLVTLFPREILATHSLTGRPSPAFHDRNRPAKDRLDQNIIGDIVYAVTRHCDVPESLVRTAITTKCADENKMSRQRSNKRKLKDEHDESLSKIPHYDKENSISLSNN</sequence>
<dbReference type="GO" id="GO:0003677">
    <property type="term" value="F:DNA binding"/>
    <property type="evidence" value="ECO:0007669"/>
    <property type="project" value="InterPro"/>
</dbReference>
<dbReference type="SMART" id="SM01025">
    <property type="entry name" value="BEN"/>
    <property type="match status" value="1"/>
</dbReference>
<evidence type="ECO:0000256" key="5">
    <source>
        <dbReference type="ARBA" id="ARBA00023242"/>
    </source>
</evidence>
<keyword evidence="2" id="KW-0678">Repressor</keyword>
<accession>A0A336LU01</accession>
<feature type="region of interest" description="Disordered" evidence="6">
    <location>
        <begin position="200"/>
        <end position="257"/>
    </location>
</feature>
<name>A0A336LU01_CULSO</name>